<dbReference type="SMART" id="SM00866">
    <property type="entry name" value="UTRA"/>
    <property type="match status" value="1"/>
</dbReference>
<dbReference type="PROSITE" id="PS50949">
    <property type="entry name" value="HTH_GNTR"/>
    <property type="match status" value="1"/>
</dbReference>
<keyword evidence="2" id="KW-0238">DNA-binding</keyword>
<dbReference type="Gene3D" id="1.10.10.10">
    <property type="entry name" value="Winged helix-like DNA-binding domain superfamily/Winged helix DNA-binding domain"/>
    <property type="match status" value="1"/>
</dbReference>
<sequence>MGKYVFEEIYKELQMQIRNGTYQSGMPLPSESDLGMHYECGRETIRRAMRLLEMDGLIIRRKGRVAQVAEQPVFAVPVSELKQLSEWQITHNASLTAELCLIDECEMPLDIITLLKLERVSLPTIHVGVLKLLNGQPVALEEHFVMPKYAPKLNDLVTATAIERFYLRFGIQTSHAVRHIVLGVATDAQAKVLKIAPGSAVFIQQAVLFDRCSEIIQVQKNIYVGDVCRFVEVGKS</sequence>
<name>A0A4Z0RYK4_WEICO</name>
<dbReference type="InterPro" id="IPR011663">
    <property type="entry name" value="UTRA"/>
</dbReference>
<dbReference type="Gene3D" id="3.40.1410.10">
    <property type="entry name" value="Chorismate lyase-like"/>
    <property type="match status" value="1"/>
</dbReference>
<evidence type="ECO:0000256" key="2">
    <source>
        <dbReference type="ARBA" id="ARBA00023125"/>
    </source>
</evidence>
<dbReference type="OrthoDB" id="2149149at2"/>
<keyword evidence="3" id="KW-0804">Transcription</keyword>
<dbReference type="InterPro" id="IPR028978">
    <property type="entry name" value="Chorismate_lyase_/UTRA_dom_sf"/>
</dbReference>
<proteinExistence type="predicted"/>
<dbReference type="InterPro" id="IPR050679">
    <property type="entry name" value="Bact_HTH_transcr_reg"/>
</dbReference>
<dbReference type="Pfam" id="PF00392">
    <property type="entry name" value="GntR"/>
    <property type="match status" value="1"/>
</dbReference>
<evidence type="ECO:0000256" key="1">
    <source>
        <dbReference type="ARBA" id="ARBA00023015"/>
    </source>
</evidence>
<dbReference type="PANTHER" id="PTHR44846">
    <property type="entry name" value="MANNOSYL-D-GLYCERATE TRANSPORT/METABOLISM SYSTEM REPRESSOR MNGR-RELATED"/>
    <property type="match status" value="1"/>
</dbReference>
<evidence type="ECO:0000313" key="5">
    <source>
        <dbReference type="EMBL" id="TGE74693.1"/>
    </source>
</evidence>
<evidence type="ECO:0000259" key="4">
    <source>
        <dbReference type="PROSITE" id="PS50949"/>
    </source>
</evidence>
<accession>A0A4Z0RYK4</accession>
<dbReference type="AlphaFoldDB" id="A0A4Z0RYK4"/>
<evidence type="ECO:0000313" key="6">
    <source>
        <dbReference type="Proteomes" id="UP000297646"/>
    </source>
</evidence>
<dbReference type="SUPFAM" id="SSF64288">
    <property type="entry name" value="Chorismate lyase-like"/>
    <property type="match status" value="1"/>
</dbReference>
<dbReference type="PANTHER" id="PTHR44846:SF1">
    <property type="entry name" value="MANNOSYL-D-GLYCERATE TRANSPORT_METABOLISM SYSTEM REPRESSOR MNGR-RELATED"/>
    <property type="match status" value="1"/>
</dbReference>
<keyword evidence="1" id="KW-0805">Transcription regulation</keyword>
<dbReference type="PRINTS" id="PR00035">
    <property type="entry name" value="HTHGNTR"/>
</dbReference>
<dbReference type="Proteomes" id="UP000297646">
    <property type="component" value="Unassembled WGS sequence"/>
</dbReference>
<feature type="domain" description="HTH gntR-type" evidence="4">
    <location>
        <begin position="3"/>
        <end position="71"/>
    </location>
</feature>
<comment type="caution">
    <text evidence="5">The sequence shown here is derived from an EMBL/GenBank/DDBJ whole genome shotgun (WGS) entry which is preliminary data.</text>
</comment>
<dbReference type="RefSeq" id="WP_135518416.1">
    <property type="nucleotide sequence ID" value="NZ_PVSN01000019.1"/>
</dbReference>
<dbReference type="GO" id="GO:0045892">
    <property type="term" value="P:negative regulation of DNA-templated transcription"/>
    <property type="evidence" value="ECO:0007669"/>
    <property type="project" value="TreeGrafter"/>
</dbReference>
<dbReference type="Pfam" id="PF07702">
    <property type="entry name" value="UTRA"/>
    <property type="match status" value="1"/>
</dbReference>
<dbReference type="CDD" id="cd07377">
    <property type="entry name" value="WHTH_GntR"/>
    <property type="match status" value="1"/>
</dbReference>
<dbReference type="GO" id="GO:0003677">
    <property type="term" value="F:DNA binding"/>
    <property type="evidence" value="ECO:0007669"/>
    <property type="project" value="UniProtKB-KW"/>
</dbReference>
<dbReference type="SUPFAM" id="SSF46785">
    <property type="entry name" value="Winged helix' DNA-binding domain"/>
    <property type="match status" value="1"/>
</dbReference>
<dbReference type="InterPro" id="IPR036388">
    <property type="entry name" value="WH-like_DNA-bd_sf"/>
</dbReference>
<dbReference type="GO" id="GO:0003700">
    <property type="term" value="F:DNA-binding transcription factor activity"/>
    <property type="evidence" value="ECO:0007669"/>
    <property type="project" value="InterPro"/>
</dbReference>
<organism evidence="5 6">
    <name type="scientific">Weissella confusa</name>
    <name type="common">Lactobacillus confusus</name>
    <dbReference type="NCBI Taxonomy" id="1583"/>
    <lineage>
        <taxon>Bacteria</taxon>
        <taxon>Bacillati</taxon>
        <taxon>Bacillota</taxon>
        <taxon>Bacilli</taxon>
        <taxon>Lactobacillales</taxon>
        <taxon>Lactobacillaceae</taxon>
        <taxon>Weissella</taxon>
    </lineage>
</organism>
<reference evidence="5 6" key="1">
    <citation type="submission" date="2018-03" db="EMBL/GenBank/DDBJ databases">
        <title>Genome sequencing of Weissella confusa isolates.</title>
        <authorList>
            <person name="Kajala I."/>
            <person name="Baruah R."/>
            <person name="Bergsveinson J."/>
            <person name="Juvonen R."/>
            <person name="Ziola B."/>
        </authorList>
    </citation>
    <scope>NUCLEOTIDE SEQUENCE [LARGE SCALE GENOMIC DNA]</scope>
    <source>
        <strain evidence="5 6">VTT E-062653</strain>
    </source>
</reference>
<evidence type="ECO:0000256" key="3">
    <source>
        <dbReference type="ARBA" id="ARBA00023163"/>
    </source>
</evidence>
<protein>
    <recommendedName>
        <fullName evidence="4">HTH gntR-type domain-containing protein</fullName>
    </recommendedName>
</protein>
<dbReference type="SMART" id="SM00345">
    <property type="entry name" value="HTH_GNTR"/>
    <property type="match status" value="1"/>
</dbReference>
<dbReference type="InterPro" id="IPR036390">
    <property type="entry name" value="WH_DNA-bd_sf"/>
</dbReference>
<dbReference type="EMBL" id="PVSN01000019">
    <property type="protein sequence ID" value="TGE74693.1"/>
    <property type="molecule type" value="Genomic_DNA"/>
</dbReference>
<dbReference type="InterPro" id="IPR000524">
    <property type="entry name" value="Tscrpt_reg_HTH_GntR"/>
</dbReference>
<gene>
    <name evidence="5" type="ORF">C6P11_02825</name>
</gene>